<reference evidence="2" key="1">
    <citation type="journal article" date="2003" name="J. Bacteriol.">
        <title>Complete nucleotide sequence and genetic organization of the 210-kilobase linear plasmid of Rhodococcus erythropolis BD2.</title>
        <authorList>
            <person name="Stecker C."/>
            <person name="Johann A."/>
            <person name="Herzberg C."/>
            <person name="Averhoff B."/>
            <person name="Gottschalk G."/>
        </authorList>
    </citation>
    <scope>NUCLEOTIDE SEQUENCE</scope>
    <source>
        <strain evidence="2">BD2</strain>
        <plasmid evidence="2">pBD2</plasmid>
    </source>
</reference>
<geneLocation type="plasmid" evidence="2">
    <name>pBD2</name>
</geneLocation>
<dbReference type="InterPro" id="IPR028037">
    <property type="entry name" value="Antitoxin_Rv0909/MT0933"/>
</dbReference>
<accession>Q6XN42</accession>
<feature type="compositionally biased region" description="Basic and acidic residues" evidence="1">
    <location>
        <begin position="13"/>
        <end position="25"/>
    </location>
</feature>
<dbReference type="Pfam" id="PF14013">
    <property type="entry name" value="MT0933_antitox"/>
    <property type="match status" value="1"/>
</dbReference>
<feature type="region of interest" description="Disordered" evidence="1">
    <location>
        <begin position="1"/>
        <end position="25"/>
    </location>
</feature>
<keyword evidence="2" id="KW-0614">Plasmid</keyword>
<evidence type="ECO:0000313" key="2">
    <source>
        <dbReference type="EMBL" id="AAP73989.1"/>
    </source>
</evidence>
<organism evidence="2">
    <name type="scientific">Rhodococcus erythropolis</name>
    <name type="common">Arthrobacter picolinophilus</name>
    <dbReference type="NCBI Taxonomy" id="1833"/>
    <lineage>
        <taxon>Bacteria</taxon>
        <taxon>Bacillati</taxon>
        <taxon>Actinomycetota</taxon>
        <taxon>Actinomycetes</taxon>
        <taxon>Mycobacteriales</taxon>
        <taxon>Nocardiaceae</taxon>
        <taxon>Rhodococcus</taxon>
        <taxon>Rhodococcus erythropolis group</taxon>
    </lineage>
</organism>
<protein>
    <recommendedName>
        <fullName evidence="3">Antitoxin</fullName>
    </recommendedName>
</protein>
<name>Q6XN42_RHOER</name>
<sequence length="93" mass="9855">MIREFPPVPIIGHESHTDTGLLHRDPTKTTMKLMGAAKALVDKGKEAASKNADKIENAIDKTAASAEARTGGKLTSQIQKAALAAKRAIPPKK</sequence>
<dbReference type="EMBL" id="AY223810">
    <property type="protein sequence ID" value="AAP73989.1"/>
    <property type="molecule type" value="Genomic_DNA"/>
</dbReference>
<evidence type="ECO:0008006" key="3">
    <source>
        <dbReference type="Google" id="ProtNLM"/>
    </source>
</evidence>
<proteinExistence type="predicted"/>
<dbReference type="AlphaFoldDB" id="Q6XN42"/>
<gene>
    <name evidence="2" type="ORF">PBD2.104</name>
</gene>
<evidence type="ECO:0000256" key="1">
    <source>
        <dbReference type="SAM" id="MobiDB-lite"/>
    </source>
</evidence>